<feature type="region of interest" description="Disordered" evidence="1">
    <location>
        <begin position="105"/>
        <end position="156"/>
    </location>
</feature>
<dbReference type="AlphaFoldDB" id="A0A0D9ZKF8"/>
<dbReference type="HOGENOM" id="CLU_1689456_0_0_1"/>
<feature type="region of interest" description="Disordered" evidence="1">
    <location>
        <begin position="1"/>
        <end position="64"/>
    </location>
</feature>
<proteinExistence type="predicted"/>
<evidence type="ECO:0000256" key="1">
    <source>
        <dbReference type="SAM" id="MobiDB-lite"/>
    </source>
</evidence>
<name>A0A0D9ZKF8_9ORYZ</name>
<dbReference type="EnsemblPlants" id="OGLUM04G11430.1">
    <property type="protein sequence ID" value="OGLUM04G11430.1"/>
    <property type="gene ID" value="OGLUM04G11430"/>
</dbReference>
<sequence>MLTGKLPANAVPRSAAEEARGREAPRHGLHRCRSPLLPPPRRQRRRAPRAPRLHVADAHRVGGPTRCGIHLRRWRWRRLRFSREAADERGAEDRRCRYAAVGAHRGAGGVDDRGVRCQHRRRGVHGGGTEEDKRGSEMTQPDMWGPRGSHADLAST</sequence>
<evidence type="ECO:0000313" key="2">
    <source>
        <dbReference type="EnsemblPlants" id="OGLUM04G11430.1"/>
    </source>
</evidence>
<accession>A0A0D9ZKF8</accession>
<feature type="compositionally biased region" description="Basic and acidic residues" evidence="1">
    <location>
        <begin position="15"/>
        <end position="26"/>
    </location>
</feature>
<protein>
    <submittedName>
        <fullName evidence="2">Uncharacterized protein</fullName>
    </submittedName>
</protein>
<evidence type="ECO:0000313" key="3">
    <source>
        <dbReference type="Proteomes" id="UP000026961"/>
    </source>
</evidence>
<dbReference type="Gramene" id="OGLUM04G11430.1">
    <property type="protein sequence ID" value="OGLUM04G11430.1"/>
    <property type="gene ID" value="OGLUM04G11430"/>
</dbReference>
<organism evidence="2">
    <name type="scientific">Oryza glumipatula</name>
    <dbReference type="NCBI Taxonomy" id="40148"/>
    <lineage>
        <taxon>Eukaryota</taxon>
        <taxon>Viridiplantae</taxon>
        <taxon>Streptophyta</taxon>
        <taxon>Embryophyta</taxon>
        <taxon>Tracheophyta</taxon>
        <taxon>Spermatophyta</taxon>
        <taxon>Magnoliopsida</taxon>
        <taxon>Liliopsida</taxon>
        <taxon>Poales</taxon>
        <taxon>Poaceae</taxon>
        <taxon>BOP clade</taxon>
        <taxon>Oryzoideae</taxon>
        <taxon>Oryzeae</taxon>
        <taxon>Oryzinae</taxon>
        <taxon>Oryza</taxon>
    </lineage>
</organism>
<reference evidence="2" key="2">
    <citation type="submission" date="2018-05" db="EMBL/GenBank/DDBJ databases">
        <title>OgluRS3 (Oryza glumaepatula Reference Sequence Version 3).</title>
        <authorList>
            <person name="Zhang J."/>
            <person name="Kudrna D."/>
            <person name="Lee S."/>
            <person name="Talag J."/>
            <person name="Welchert J."/>
            <person name="Wing R.A."/>
        </authorList>
    </citation>
    <scope>NUCLEOTIDE SEQUENCE [LARGE SCALE GENOMIC DNA]</scope>
</reference>
<dbReference type="Proteomes" id="UP000026961">
    <property type="component" value="Chromosome 4"/>
</dbReference>
<feature type="compositionally biased region" description="Basic residues" evidence="1">
    <location>
        <begin position="41"/>
        <end position="52"/>
    </location>
</feature>
<reference evidence="2" key="1">
    <citation type="submission" date="2015-04" db="UniProtKB">
        <authorList>
            <consortium name="EnsemblPlants"/>
        </authorList>
    </citation>
    <scope>IDENTIFICATION</scope>
</reference>
<keyword evidence="3" id="KW-1185">Reference proteome</keyword>